<accession>A0ACB9M2L0</accession>
<name>A0ACB9M2L0_BAUVA</name>
<evidence type="ECO:0000313" key="1">
    <source>
        <dbReference type="EMBL" id="KAI4318218.1"/>
    </source>
</evidence>
<dbReference type="EMBL" id="CM039435">
    <property type="protein sequence ID" value="KAI4318218.1"/>
    <property type="molecule type" value="Genomic_DNA"/>
</dbReference>
<reference evidence="1 2" key="1">
    <citation type="journal article" date="2022" name="DNA Res.">
        <title>Chromosomal-level genome assembly of the orchid tree Bauhinia variegata (Leguminosae; Cercidoideae) supports the allotetraploid origin hypothesis of Bauhinia.</title>
        <authorList>
            <person name="Zhong Y."/>
            <person name="Chen Y."/>
            <person name="Zheng D."/>
            <person name="Pang J."/>
            <person name="Liu Y."/>
            <person name="Luo S."/>
            <person name="Meng S."/>
            <person name="Qian L."/>
            <person name="Wei D."/>
            <person name="Dai S."/>
            <person name="Zhou R."/>
        </authorList>
    </citation>
    <scope>NUCLEOTIDE SEQUENCE [LARGE SCALE GENOMIC DNA]</scope>
    <source>
        <strain evidence="1">BV-YZ2020</strain>
    </source>
</reference>
<comment type="caution">
    <text evidence="1">The sequence shown here is derived from an EMBL/GenBank/DDBJ whole genome shotgun (WGS) entry which is preliminary data.</text>
</comment>
<protein>
    <submittedName>
        <fullName evidence="1">Uncharacterized protein</fullName>
    </submittedName>
</protein>
<proteinExistence type="predicted"/>
<organism evidence="1 2">
    <name type="scientific">Bauhinia variegata</name>
    <name type="common">Purple orchid tree</name>
    <name type="synonym">Phanera variegata</name>
    <dbReference type="NCBI Taxonomy" id="167791"/>
    <lineage>
        <taxon>Eukaryota</taxon>
        <taxon>Viridiplantae</taxon>
        <taxon>Streptophyta</taxon>
        <taxon>Embryophyta</taxon>
        <taxon>Tracheophyta</taxon>
        <taxon>Spermatophyta</taxon>
        <taxon>Magnoliopsida</taxon>
        <taxon>eudicotyledons</taxon>
        <taxon>Gunneridae</taxon>
        <taxon>Pentapetalae</taxon>
        <taxon>rosids</taxon>
        <taxon>fabids</taxon>
        <taxon>Fabales</taxon>
        <taxon>Fabaceae</taxon>
        <taxon>Cercidoideae</taxon>
        <taxon>Cercideae</taxon>
        <taxon>Bauhiniinae</taxon>
        <taxon>Bauhinia</taxon>
    </lineage>
</organism>
<sequence>MLEIMEIDLHALALMLHSGNPNCSIHLGRQLHVAFLKKGILNSTLSMANRLLQMYSRCDSMNEACLLFDEMPKRNCFSWSTMIEGYMKSGYKDKSLDLFDIMPQKNDYSWNVVVSGFSKAGQL</sequence>
<gene>
    <name evidence="1" type="ORF">L6164_026009</name>
</gene>
<dbReference type="Proteomes" id="UP000828941">
    <property type="component" value="Chromosome 10"/>
</dbReference>
<keyword evidence="2" id="KW-1185">Reference proteome</keyword>
<evidence type="ECO:0000313" key="2">
    <source>
        <dbReference type="Proteomes" id="UP000828941"/>
    </source>
</evidence>